<dbReference type="PANTHER" id="PTHR43281">
    <property type="entry name" value="FARNESYL DIPHOSPHATE SYNTHASE"/>
    <property type="match status" value="1"/>
</dbReference>
<dbReference type="Pfam" id="PF00348">
    <property type="entry name" value="polyprenyl_synt"/>
    <property type="match status" value="1"/>
</dbReference>
<evidence type="ECO:0000256" key="3">
    <source>
        <dbReference type="ARBA" id="ARBA00022679"/>
    </source>
</evidence>
<evidence type="ECO:0000256" key="6">
    <source>
        <dbReference type="ARBA" id="ARBA00023229"/>
    </source>
</evidence>
<dbReference type="GO" id="GO:0005737">
    <property type="term" value="C:cytoplasm"/>
    <property type="evidence" value="ECO:0007669"/>
    <property type="project" value="UniProtKB-ARBA"/>
</dbReference>
<dbReference type="CDD" id="cd00685">
    <property type="entry name" value="Trans_IPPS_HT"/>
    <property type="match status" value="1"/>
</dbReference>
<evidence type="ECO:0000256" key="7">
    <source>
        <dbReference type="RuleBase" id="RU004466"/>
    </source>
</evidence>
<dbReference type="NCBIfam" id="NF045485">
    <property type="entry name" value="FPPsyn"/>
    <property type="match status" value="1"/>
</dbReference>
<name>A0A8E0NAV9_9CAUL</name>
<dbReference type="FunFam" id="1.10.600.10:FF:000001">
    <property type="entry name" value="Geranylgeranyl diphosphate synthase"/>
    <property type="match status" value="1"/>
</dbReference>
<keyword evidence="4" id="KW-0479">Metal-binding</keyword>
<keyword evidence="3 7" id="KW-0808">Transferase</keyword>
<organism evidence="8 9">
    <name type="scientific">Brevundimonas abyssalis TAR-001</name>
    <dbReference type="NCBI Taxonomy" id="1391729"/>
    <lineage>
        <taxon>Bacteria</taxon>
        <taxon>Pseudomonadati</taxon>
        <taxon>Pseudomonadota</taxon>
        <taxon>Alphaproteobacteria</taxon>
        <taxon>Caulobacterales</taxon>
        <taxon>Caulobacteraceae</taxon>
        <taxon>Brevundimonas</taxon>
    </lineage>
</organism>
<protein>
    <submittedName>
        <fullName evidence="8">Octaprenyl-diphosphate synthase / dimethylallyltransferase / geranyltranstransferase (Farnesyldiphosphate synthase) / geranylgeranyl pyrophosphate synthetase</fullName>
    </submittedName>
</protein>
<dbReference type="SFLD" id="SFLDG01017">
    <property type="entry name" value="Polyprenyl_Transferase_Like"/>
    <property type="match status" value="1"/>
</dbReference>
<dbReference type="AlphaFoldDB" id="A0A8E0NAV9"/>
<dbReference type="SUPFAM" id="SSF48576">
    <property type="entry name" value="Terpenoid synthases"/>
    <property type="match status" value="1"/>
</dbReference>
<sequence>MNQSDPYPAANSPEQAMADRVAEVADLVTVALDELLPRADGPEARLTEAMRYAALGPGKRLRPFFALEAARLFDIEERPVLRAACALECVHAYSLIHDDLPCMDDDDMRRGRPTLHRAYDEATAVLAGDALQTAAFDIILDEDTHDDPGVRCELAMRLSFASGARGMAGGQMIDLMGVRDDLGGVARMQRLKTGALITYAFEIPLIIAHAREEHRNALLAFAHDLGLAYQIVDDLLDAEGDEDLLGKAAGGKDAARGKTNFVTLLGVDAARERVSHLAQQARDHLAPFGHDAEMLKASVDHVLHRRS</sequence>
<evidence type="ECO:0000313" key="9">
    <source>
        <dbReference type="Proteomes" id="UP000016569"/>
    </source>
</evidence>
<comment type="caution">
    <text evidence="8">The sequence shown here is derived from an EMBL/GenBank/DDBJ whole genome shotgun (WGS) entry which is preliminary data.</text>
</comment>
<keyword evidence="6" id="KW-0414">Isoprene biosynthesis</keyword>
<dbReference type="SFLD" id="SFLDS00005">
    <property type="entry name" value="Isoprenoid_Synthase_Type_I"/>
    <property type="match status" value="1"/>
</dbReference>
<dbReference type="Proteomes" id="UP000016569">
    <property type="component" value="Unassembled WGS sequence"/>
</dbReference>
<gene>
    <name evidence="8" type="ORF">MBEBAB_0477</name>
</gene>
<dbReference type="GO" id="GO:0016114">
    <property type="term" value="P:terpenoid biosynthetic process"/>
    <property type="evidence" value="ECO:0007669"/>
    <property type="project" value="UniProtKB-ARBA"/>
</dbReference>
<evidence type="ECO:0000256" key="5">
    <source>
        <dbReference type="ARBA" id="ARBA00022842"/>
    </source>
</evidence>
<dbReference type="InterPro" id="IPR053378">
    <property type="entry name" value="Prenyl_diphosphate_synthase"/>
</dbReference>
<keyword evidence="9" id="KW-1185">Reference proteome</keyword>
<dbReference type="Gene3D" id="1.10.600.10">
    <property type="entry name" value="Farnesyl Diphosphate Synthase"/>
    <property type="match status" value="1"/>
</dbReference>
<dbReference type="PROSITE" id="PS00444">
    <property type="entry name" value="POLYPRENYL_SYNTHASE_2"/>
    <property type="match status" value="1"/>
</dbReference>
<accession>A0A8E0NAV9</accession>
<dbReference type="GO" id="GO:0004659">
    <property type="term" value="F:prenyltransferase activity"/>
    <property type="evidence" value="ECO:0007669"/>
    <property type="project" value="InterPro"/>
</dbReference>
<dbReference type="PANTHER" id="PTHR43281:SF1">
    <property type="entry name" value="FARNESYL DIPHOSPHATE SYNTHASE"/>
    <property type="match status" value="1"/>
</dbReference>
<evidence type="ECO:0000256" key="2">
    <source>
        <dbReference type="ARBA" id="ARBA00006706"/>
    </source>
</evidence>
<dbReference type="EMBL" id="BATC01000005">
    <property type="protein sequence ID" value="GAD58227.1"/>
    <property type="molecule type" value="Genomic_DNA"/>
</dbReference>
<comment type="cofactor">
    <cofactor evidence="1">
        <name>Mg(2+)</name>
        <dbReference type="ChEBI" id="CHEBI:18420"/>
    </cofactor>
</comment>
<evidence type="ECO:0000256" key="1">
    <source>
        <dbReference type="ARBA" id="ARBA00001946"/>
    </source>
</evidence>
<comment type="similarity">
    <text evidence="2 7">Belongs to the FPP/GGPP synthase family.</text>
</comment>
<reference evidence="9" key="1">
    <citation type="journal article" date="2013" name="Genome Announc.">
        <title>Draft Genome Sequence of the Dimorphic Prosthecate Bacterium Brevundimonas abyssalis TAR-001T.</title>
        <authorList>
            <person name="Tsubouchi T."/>
            <person name="Nishi S."/>
            <person name="Usui K."/>
            <person name="Shimane Y."/>
            <person name="Takaki Y."/>
            <person name="Maruyama T."/>
            <person name="Hatada Y."/>
        </authorList>
    </citation>
    <scope>NUCLEOTIDE SEQUENCE [LARGE SCALE GENOMIC DNA]</scope>
    <source>
        <strain evidence="9">TAR-001</strain>
    </source>
</reference>
<dbReference type="PROSITE" id="PS00723">
    <property type="entry name" value="POLYPRENYL_SYNTHASE_1"/>
    <property type="match status" value="1"/>
</dbReference>
<evidence type="ECO:0000313" key="8">
    <source>
        <dbReference type="EMBL" id="GAD58227.1"/>
    </source>
</evidence>
<evidence type="ECO:0000256" key="4">
    <source>
        <dbReference type="ARBA" id="ARBA00022723"/>
    </source>
</evidence>
<dbReference type="InterPro" id="IPR033749">
    <property type="entry name" value="Polyprenyl_synt_CS"/>
</dbReference>
<keyword evidence="5" id="KW-0460">Magnesium</keyword>
<dbReference type="GO" id="GO:0046872">
    <property type="term" value="F:metal ion binding"/>
    <property type="evidence" value="ECO:0007669"/>
    <property type="project" value="UniProtKB-KW"/>
</dbReference>
<dbReference type="InterPro" id="IPR000092">
    <property type="entry name" value="Polyprenyl_synt"/>
</dbReference>
<dbReference type="InterPro" id="IPR008949">
    <property type="entry name" value="Isoprenoid_synthase_dom_sf"/>
</dbReference>
<proteinExistence type="inferred from homology"/>